<organism evidence="4 5">
    <name type="scientific">Sinanodonta woodiana</name>
    <name type="common">Chinese pond mussel</name>
    <name type="synonym">Anodonta woodiana</name>
    <dbReference type="NCBI Taxonomy" id="1069815"/>
    <lineage>
        <taxon>Eukaryota</taxon>
        <taxon>Metazoa</taxon>
        <taxon>Spiralia</taxon>
        <taxon>Lophotrochozoa</taxon>
        <taxon>Mollusca</taxon>
        <taxon>Bivalvia</taxon>
        <taxon>Autobranchia</taxon>
        <taxon>Heteroconchia</taxon>
        <taxon>Palaeoheterodonta</taxon>
        <taxon>Unionida</taxon>
        <taxon>Unionoidea</taxon>
        <taxon>Unionidae</taxon>
        <taxon>Unioninae</taxon>
        <taxon>Sinanodonta</taxon>
    </lineage>
</organism>
<feature type="region of interest" description="Disordered" evidence="1">
    <location>
        <begin position="208"/>
        <end position="262"/>
    </location>
</feature>
<protein>
    <recommendedName>
        <fullName evidence="6">Ig-like domain-containing protein</fullName>
    </recommendedName>
</protein>
<feature type="compositionally biased region" description="Acidic residues" evidence="1">
    <location>
        <begin position="250"/>
        <end position="262"/>
    </location>
</feature>
<proteinExistence type="predicted"/>
<comment type="caution">
    <text evidence="4">The sequence shown here is derived from an EMBL/GenBank/DDBJ whole genome shotgun (WGS) entry which is preliminary data.</text>
</comment>
<sequence>MTVHSGGNLLTALAIGFGVIIVAGFECPVAKDPVSFIGDKANSVMLMWDCSLSPNESVLSVTWLKDNTTIATAVGDNFTALGSYAGRVERNGKYGISLHNISQKDSGHYNISVLLKFSLTENTANATACQSAYLPALPAEVWKYNDLKHQLHHIDGALSLCNQEGVSKRDIGLICGLVPLTLIGLVFASCFIFRKRRRNKRRANMQRELMQNQDMQNEDMHTEDMQNEDIQNEDKHNQDMQNLDMQKEDVQEEDTSMSPEEL</sequence>
<gene>
    <name evidence="4" type="ORF">ACJMK2_024428</name>
</gene>
<evidence type="ECO:0000313" key="5">
    <source>
        <dbReference type="Proteomes" id="UP001634394"/>
    </source>
</evidence>
<feature type="chain" id="PRO_5044725260" description="Ig-like domain-containing protein" evidence="3">
    <location>
        <begin position="25"/>
        <end position="262"/>
    </location>
</feature>
<dbReference type="EMBL" id="JBJQND010000002">
    <property type="protein sequence ID" value="KAL3884279.1"/>
    <property type="molecule type" value="Genomic_DNA"/>
</dbReference>
<dbReference type="EMBL" id="JBJQND010000002">
    <property type="protein sequence ID" value="KAL3884278.1"/>
    <property type="molecule type" value="Genomic_DNA"/>
</dbReference>
<keyword evidence="3" id="KW-0732">Signal</keyword>
<reference evidence="4 5" key="1">
    <citation type="submission" date="2024-11" db="EMBL/GenBank/DDBJ databases">
        <title>Chromosome-level genome assembly of the freshwater bivalve Anodonta woodiana.</title>
        <authorList>
            <person name="Chen X."/>
        </authorList>
    </citation>
    <scope>NUCLEOTIDE SEQUENCE [LARGE SCALE GENOMIC DNA]</scope>
    <source>
        <strain evidence="4">MN2024</strain>
        <tissue evidence="4">Gills</tissue>
    </source>
</reference>
<accession>A0ABD3XDD9</accession>
<dbReference type="SUPFAM" id="SSF48726">
    <property type="entry name" value="Immunoglobulin"/>
    <property type="match status" value="1"/>
</dbReference>
<keyword evidence="2" id="KW-0472">Membrane</keyword>
<evidence type="ECO:0000256" key="3">
    <source>
        <dbReference type="SAM" id="SignalP"/>
    </source>
</evidence>
<feature type="transmembrane region" description="Helical" evidence="2">
    <location>
        <begin position="171"/>
        <end position="193"/>
    </location>
</feature>
<evidence type="ECO:0008006" key="6">
    <source>
        <dbReference type="Google" id="ProtNLM"/>
    </source>
</evidence>
<evidence type="ECO:0000256" key="1">
    <source>
        <dbReference type="SAM" id="MobiDB-lite"/>
    </source>
</evidence>
<evidence type="ECO:0000256" key="2">
    <source>
        <dbReference type="SAM" id="Phobius"/>
    </source>
</evidence>
<keyword evidence="2" id="KW-0812">Transmembrane</keyword>
<dbReference type="AlphaFoldDB" id="A0ABD3XDD9"/>
<evidence type="ECO:0000313" key="4">
    <source>
        <dbReference type="EMBL" id="KAL3884279.1"/>
    </source>
</evidence>
<dbReference type="Gene3D" id="2.60.40.10">
    <property type="entry name" value="Immunoglobulins"/>
    <property type="match status" value="1"/>
</dbReference>
<dbReference type="InterPro" id="IPR036179">
    <property type="entry name" value="Ig-like_dom_sf"/>
</dbReference>
<dbReference type="Proteomes" id="UP001634394">
    <property type="component" value="Unassembled WGS sequence"/>
</dbReference>
<keyword evidence="5" id="KW-1185">Reference proteome</keyword>
<name>A0ABD3XDD9_SINWO</name>
<dbReference type="InterPro" id="IPR013783">
    <property type="entry name" value="Ig-like_fold"/>
</dbReference>
<feature type="signal peptide" evidence="3">
    <location>
        <begin position="1"/>
        <end position="24"/>
    </location>
</feature>
<keyword evidence="2" id="KW-1133">Transmembrane helix</keyword>